<dbReference type="Proteomes" id="UP000059680">
    <property type="component" value="Chromosome 2"/>
</dbReference>
<proteinExistence type="predicted"/>
<keyword evidence="3" id="KW-1185">Reference proteome</keyword>
<feature type="compositionally biased region" description="Pro residues" evidence="1">
    <location>
        <begin position="42"/>
        <end position="51"/>
    </location>
</feature>
<dbReference type="InParanoid" id="A0A0P0VIL9"/>
<reference evidence="3" key="1">
    <citation type="journal article" date="2005" name="Nature">
        <title>The map-based sequence of the rice genome.</title>
        <authorList>
            <consortium name="International rice genome sequencing project (IRGSP)"/>
            <person name="Matsumoto T."/>
            <person name="Wu J."/>
            <person name="Kanamori H."/>
            <person name="Katayose Y."/>
            <person name="Fujisawa M."/>
            <person name="Namiki N."/>
            <person name="Mizuno H."/>
            <person name="Yamamoto K."/>
            <person name="Antonio B.A."/>
            <person name="Baba T."/>
            <person name="Sakata K."/>
            <person name="Nagamura Y."/>
            <person name="Aoki H."/>
            <person name="Arikawa K."/>
            <person name="Arita K."/>
            <person name="Bito T."/>
            <person name="Chiden Y."/>
            <person name="Fujitsuka N."/>
            <person name="Fukunaka R."/>
            <person name="Hamada M."/>
            <person name="Harada C."/>
            <person name="Hayashi A."/>
            <person name="Hijishita S."/>
            <person name="Honda M."/>
            <person name="Hosokawa S."/>
            <person name="Ichikawa Y."/>
            <person name="Idonuma A."/>
            <person name="Iijima M."/>
            <person name="Ikeda M."/>
            <person name="Ikeno M."/>
            <person name="Ito K."/>
            <person name="Ito S."/>
            <person name="Ito T."/>
            <person name="Ito Y."/>
            <person name="Ito Y."/>
            <person name="Iwabuchi A."/>
            <person name="Kamiya K."/>
            <person name="Karasawa W."/>
            <person name="Kurita K."/>
            <person name="Katagiri S."/>
            <person name="Kikuta A."/>
            <person name="Kobayashi H."/>
            <person name="Kobayashi N."/>
            <person name="Machita K."/>
            <person name="Maehara T."/>
            <person name="Masukawa M."/>
            <person name="Mizubayashi T."/>
            <person name="Mukai Y."/>
            <person name="Nagasaki H."/>
            <person name="Nagata Y."/>
            <person name="Naito S."/>
            <person name="Nakashima M."/>
            <person name="Nakama Y."/>
            <person name="Nakamichi Y."/>
            <person name="Nakamura M."/>
            <person name="Meguro A."/>
            <person name="Negishi M."/>
            <person name="Ohta I."/>
            <person name="Ohta T."/>
            <person name="Okamoto M."/>
            <person name="Ono N."/>
            <person name="Saji S."/>
            <person name="Sakaguchi M."/>
            <person name="Sakai K."/>
            <person name="Shibata M."/>
            <person name="Shimokawa T."/>
            <person name="Song J."/>
            <person name="Takazaki Y."/>
            <person name="Terasawa K."/>
            <person name="Tsugane M."/>
            <person name="Tsuji K."/>
            <person name="Ueda S."/>
            <person name="Waki K."/>
            <person name="Yamagata H."/>
            <person name="Yamamoto M."/>
            <person name="Yamamoto S."/>
            <person name="Yamane H."/>
            <person name="Yoshiki S."/>
            <person name="Yoshihara R."/>
            <person name="Yukawa K."/>
            <person name="Zhong H."/>
            <person name="Yano M."/>
            <person name="Yuan Q."/>
            <person name="Ouyang S."/>
            <person name="Liu J."/>
            <person name="Jones K.M."/>
            <person name="Gansberger K."/>
            <person name="Moffat K."/>
            <person name="Hill J."/>
            <person name="Bera J."/>
            <person name="Fadrosh D."/>
            <person name="Jin S."/>
            <person name="Johri S."/>
            <person name="Kim M."/>
            <person name="Overton L."/>
            <person name="Reardon M."/>
            <person name="Tsitrin T."/>
            <person name="Vuong H."/>
            <person name="Weaver B."/>
            <person name="Ciecko A."/>
            <person name="Tallon L."/>
            <person name="Jackson J."/>
            <person name="Pai G."/>
            <person name="Aken S.V."/>
            <person name="Utterback T."/>
            <person name="Reidmuller S."/>
            <person name="Feldblyum T."/>
            <person name="Hsiao J."/>
            <person name="Zismann V."/>
            <person name="Iobst S."/>
            <person name="de Vazeille A.R."/>
            <person name="Buell C.R."/>
            <person name="Ying K."/>
            <person name="Li Y."/>
            <person name="Lu T."/>
            <person name="Huang Y."/>
            <person name="Zhao Q."/>
            <person name="Feng Q."/>
            <person name="Zhang L."/>
            <person name="Zhu J."/>
            <person name="Weng Q."/>
            <person name="Mu J."/>
            <person name="Lu Y."/>
            <person name="Fan D."/>
            <person name="Liu Y."/>
            <person name="Guan J."/>
            <person name="Zhang Y."/>
            <person name="Yu S."/>
            <person name="Liu X."/>
            <person name="Zhang Y."/>
            <person name="Hong G."/>
            <person name="Han B."/>
            <person name="Choisne N."/>
            <person name="Demange N."/>
            <person name="Orjeda G."/>
            <person name="Samain S."/>
            <person name="Cattolico L."/>
            <person name="Pelletier E."/>
            <person name="Couloux A."/>
            <person name="Segurens B."/>
            <person name="Wincker P."/>
            <person name="D'Hont A."/>
            <person name="Scarpelli C."/>
            <person name="Weissenbach J."/>
            <person name="Salanoubat M."/>
            <person name="Quetier F."/>
            <person name="Yu Y."/>
            <person name="Kim H.R."/>
            <person name="Rambo T."/>
            <person name="Currie J."/>
            <person name="Collura K."/>
            <person name="Luo M."/>
            <person name="Yang T."/>
            <person name="Ammiraju J.S.S."/>
            <person name="Engler F."/>
            <person name="Soderlund C."/>
            <person name="Wing R.A."/>
            <person name="Palmer L.E."/>
            <person name="de la Bastide M."/>
            <person name="Spiegel L."/>
            <person name="Nascimento L."/>
            <person name="Zutavern T."/>
            <person name="O'Shaughnessy A."/>
            <person name="Dike S."/>
            <person name="Dedhia N."/>
            <person name="Preston R."/>
            <person name="Balija V."/>
            <person name="McCombie W.R."/>
            <person name="Chow T."/>
            <person name="Chen H."/>
            <person name="Chung M."/>
            <person name="Chen C."/>
            <person name="Shaw J."/>
            <person name="Wu H."/>
            <person name="Hsiao K."/>
            <person name="Chao Y."/>
            <person name="Chu M."/>
            <person name="Cheng C."/>
            <person name="Hour A."/>
            <person name="Lee P."/>
            <person name="Lin S."/>
            <person name="Lin Y."/>
            <person name="Liou J."/>
            <person name="Liu S."/>
            <person name="Hsing Y."/>
            <person name="Raghuvanshi S."/>
            <person name="Mohanty A."/>
            <person name="Bharti A.K."/>
            <person name="Gaur A."/>
            <person name="Gupta V."/>
            <person name="Kumar D."/>
            <person name="Ravi V."/>
            <person name="Vij S."/>
            <person name="Kapur A."/>
            <person name="Khurana P."/>
            <person name="Khurana P."/>
            <person name="Khurana J.P."/>
            <person name="Tyagi A.K."/>
            <person name="Gaikwad K."/>
            <person name="Singh A."/>
            <person name="Dalal V."/>
            <person name="Srivastava S."/>
            <person name="Dixit A."/>
            <person name="Pal A.K."/>
            <person name="Ghazi I.A."/>
            <person name="Yadav M."/>
            <person name="Pandit A."/>
            <person name="Bhargava A."/>
            <person name="Sureshbabu K."/>
            <person name="Batra K."/>
            <person name="Sharma T.R."/>
            <person name="Mohapatra T."/>
            <person name="Singh N.K."/>
            <person name="Messing J."/>
            <person name="Nelson A.B."/>
            <person name="Fuks G."/>
            <person name="Kavchok S."/>
            <person name="Keizer G."/>
            <person name="Linton E."/>
            <person name="Llaca V."/>
            <person name="Song R."/>
            <person name="Tanyolac B."/>
            <person name="Young S."/>
            <person name="Ho-Il K."/>
            <person name="Hahn J.H."/>
            <person name="Sangsakoo G."/>
            <person name="Vanavichit A."/>
            <person name="de Mattos Luiz.A.T."/>
            <person name="Zimmer P.D."/>
            <person name="Malone G."/>
            <person name="Dellagostin O."/>
            <person name="de Oliveira A.C."/>
            <person name="Bevan M."/>
            <person name="Bancroft I."/>
            <person name="Minx P."/>
            <person name="Cordum H."/>
            <person name="Wilson R."/>
            <person name="Cheng Z."/>
            <person name="Jin W."/>
            <person name="Jiang J."/>
            <person name="Leong S.A."/>
            <person name="Iwama H."/>
            <person name="Gojobori T."/>
            <person name="Itoh T."/>
            <person name="Niimura Y."/>
            <person name="Fujii Y."/>
            <person name="Habara T."/>
            <person name="Sakai H."/>
            <person name="Sato Y."/>
            <person name="Wilson G."/>
            <person name="Kumar K."/>
            <person name="McCouch S."/>
            <person name="Juretic N."/>
            <person name="Hoen D."/>
            <person name="Wright S."/>
            <person name="Bruskiewich R."/>
            <person name="Bureau T."/>
            <person name="Miyao A."/>
            <person name="Hirochika H."/>
            <person name="Nishikawa T."/>
            <person name="Kadowaki K."/>
            <person name="Sugiura M."/>
            <person name="Burr B."/>
            <person name="Sasaki T."/>
        </authorList>
    </citation>
    <scope>NUCLEOTIDE SEQUENCE [LARGE SCALE GENOMIC DNA]</scope>
    <source>
        <strain evidence="3">cv. Nipponbare</strain>
    </source>
</reference>
<organism evidence="2 3">
    <name type="scientific">Oryza sativa subsp. japonica</name>
    <name type="common">Rice</name>
    <dbReference type="NCBI Taxonomy" id="39947"/>
    <lineage>
        <taxon>Eukaryota</taxon>
        <taxon>Viridiplantae</taxon>
        <taxon>Streptophyta</taxon>
        <taxon>Embryophyta</taxon>
        <taxon>Tracheophyta</taxon>
        <taxon>Spermatophyta</taxon>
        <taxon>Magnoliopsida</taxon>
        <taxon>Liliopsida</taxon>
        <taxon>Poales</taxon>
        <taxon>Poaceae</taxon>
        <taxon>BOP clade</taxon>
        <taxon>Oryzoideae</taxon>
        <taxon>Oryzeae</taxon>
        <taxon>Oryzinae</taxon>
        <taxon>Oryza</taxon>
        <taxon>Oryza sativa</taxon>
    </lineage>
</organism>
<sequence>NLARLLRSRAPSPTSSARTATSPASCARVRRRRRSSLSSTVLPPPLPPNDPPDLLAGGSGAQTPTSSARKRRRRRSSLLLYRAATAAPSLRCQIWLGDRLIHQSWPPLQLNRSPGWSQ</sequence>
<feature type="compositionally biased region" description="Low complexity" evidence="1">
    <location>
        <begin position="8"/>
        <end position="27"/>
    </location>
</feature>
<dbReference type="Gramene" id="Os02t0453300-01">
    <property type="protein sequence ID" value="Os02t0453300-01"/>
    <property type="gene ID" value="Os02g0453300"/>
</dbReference>
<name>A0A0P0VIL9_ORYSJ</name>
<gene>
    <name evidence="2" type="ordered locus">Os02g0453300</name>
    <name evidence="2" type="ORF">OSNPB_020453300</name>
</gene>
<evidence type="ECO:0000313" key="2">
    <source>
        <dbReference type="EMBL" id="BAS78510.1"/>
    </source>
</evidence>
<dbReference type="AlphaFoldDB" id="A0A0P0VIL9"/>
<dbReference type="ExpressionAtlas" id="A0A0P0VIL9">
    <property type="expression patterns" value="baseline and differential"/>
</dbReference>
<feature type="region of interest" description="Disordered" evidence="1">
    <location>
        <begin position="1"/>
        <end position="75"/>
    </location>
</feature>
<evidence type="ECO:0000313" key="3">
    <source>
        <dbReference type="Proteomes" id="UP000059680"/>
    </source>
</evidence>
<dbReference type="PaxDb" id="39947-A0A0P0VIL9"/>
<accession>A0A0P0VIL9</accession>
<dbReference type="EMBL" id="AP014958">
    <property type="protein sequence ID" value="BAS78510.1"/>
    <property type="molecule type" value="Genomic_DNA"/>
</dbReference>
<reference evidence="2 3" key="3">
    <citation type="journal article" date="2013" name="Rice">
        <title>Improvement of the Oryza sativa Nipponbare reference genome using next generation sequence and optical map data.</title>
        <authorList>
            <person name="Kawahara Y."/>
            <person name="de la Bastide M."/>
            <person name="Hamilton J.P."/>
            <person name="Kanamori H."/>
            <person name="McCombie W.R."/>
            <person name="Ouyang S."/>
            <person name="Schwartz D.C."/>
            <person name="Tanaka T."/>
            <person name="Wu J."/>
            <person name="Zhou S."/>
            <person name="Childs K.L."/>
            <person name="Davidson R.M."/>
            <person name="Lin H."/>
            <person name="Quesada-Ocampo L."/>
            <person name="Vaillancourt B."/>
            <person name="Sakai H."/>
            <person name="Lee S.S."/>
            <person name="Kim J."/>
            <person name="Numa H."/>
            <person name="Itoh T."/>
            <person name="Buell C.R."/>
            <person name="Matsumoto T."/>
        </authorList>
    </citation>
    <scope>NUCLEOTIDE SEQUENCE [LARGE SCALE GENOMIC DNA]</scope>
    <source>
        <strain evidence="3">cv. Nipponbare</strain>
    </source>
</reference>
<evidence type="ECO:0000256" key="1">
    <source>
        <dbReference type="SAM" id="MobiDB-lite"/>
    </source>
</evidence>
<protein>
    <submittedName>
        <fullName evidence="2">Os02g0453300 protein</fullName>
    </submittedName>
</protein>
<reference evidence="2 3" key="2">
    <citation type="journal article" date="2013" name="Plant Cell Physiol.">
        <title>Rice Annotation Project Database (RAP-DB): an integrative and interactive database for rice genomics.</title>
        <authorList>
            <person name="Sakai H."/>
            <person name="Lee S.S."/>
            <person name="Tanaka T."/>
            <person name="Numa H."/>
            <person name="Kim J."/>
            <person name="Kawahara Y."/>
            <person name="Wakimoto H."/>
            <person name="Yang C.C."/>
            <person name="Iwamoto M."/>
            <person name="Abe T."/>
            <person name="Yamada Y."/>
            <person name="Muto A."/>
            <person name="Inokuchi H."/>
            <person name="Ikemura T."/>
            <person name="Matsumoto T."/>
            <person name="Sasaki T."/>
            <person name="Itoh T."/>
        </authorList>
    </citation>
    <scope>NUCLEOTIDE SEQUENCE [LARGE SCALE GENOMIC DNA]</scope>
    <source>
        <strain evidence="3">cv. Nipponbare</strain>
    </source>
</reference>
<feature type="non-terminal residue" evidence="2">
    <location>
        <position position="118"/>
    </location>
</feature>